<evidence type="ECO:0000256" key="2">
    <source>
        <dbReference type="ARBA" id="ARBA00010004"/>
    </source>
</evidence>
<gene>
    <name evidence="12" type="primary">fliJ</name>
    <name evidence="12" type="ORF">C2869_13410</name>
</gene>
<evidence type="ECO:0000256" key="5">
    <source>
        <dbReference type="ARBA" id="ARBA00022475"/>
    </source>
</evidence>
<evidence type="ECO:0000256" key="10">
    <source>
        <dbReference type="ARBA" id="ARBA00023225"/>
    </source>
</evidence>
<dbReference type="InterPro" id="IPR053716">
    <property type="entry name" value="Flag_assembly_chemotaxis_eff"/>
</dbReference>
<dbReference type="EMBL" id="CP026604">
    <property type="protein sequence ID" value="AWB69017.1"/>
    <property type="molecule type" value="Genomic_DNA"/>
</dbReference>
<dbReference type="InterPro" id="IPR052570">
    <property type="entry name" value="FliJ"/>
</dbReference>
<keyword evidence="9" id="KW-0472">Membrane</keyword>
<keyword evidence="13" id="KW-1185">Reference proteome</keyword>
<dbReference type="GO" id="GO:0005886">
    <property type="term" value="C:plasma membrane"/>
    <property type="evidence" value="ECO:0007669"/>
    <property type="project" value="UniProtKB-SubCell"/>
</dbReference>
<dbReference type="AlphaFoldDB" id="A0A2S0VXR5"/>
<evidence type="ECO:0000313" key="13">
    <source>
        <dbReference type="Proteomes" id="UP000244441"/>
    </source>
</evidence>
<organism evidence="12 13">
    <name type="scientific">Saccharobesus litoralis</name>
    <dbReference type="NCBI Taxonomy" id="2172099"/>
    <lineage>
        <taxon>Bacteria</taxon>
        <taxon>Pseudomonadati</taxon>
        <taxon>Pseudomonadota</taxon>
        <taxon>Gammaproteobacteria</taxon>
        <taxon>Alteromonadales</taxon>
        <taxon>Alteromonadaceae</taxon>
        <taxon>Saccharobesus</taxon>
    </lineage>
</organism>
<keyword evidence="5" id="KW-1003">Cell membrane</keyword>
<name>A0A2S0VXR5_9ALTE</name>
<feature type="region of interest" description="Disordered" evidence="11">
    <location>
        <begin position="1"/>
        <end position="27"/>
    </location>
</feature>
<dbReference type="Pfam" id="PF02050">
    <property type="entry name" value="FliJ"/>
    <property type="match status" value="1"/>
</dbReference>
<dbReference type="NCBIfam" id="TIGR02473">
    <property type="entry name" value="flagell_FliJ"/>
    <property type="match status" value="1"/>
</dbReference>
<dbReference type="KEGG" id="cate:C2869_13410"/>
<keyword evidence="7" id="KW-1005">Bacterial flagellum biogenesis</keyword>
<evidence type="ECO:0000256" key="9">
    <source>
        <dbReference type="ARBA" id="ARBA00023136"/>
    </source>
</evidence>
<evidence type="ECO:0000256" key="11">
    <source>
        <dbReference type="SAM" id="MobiDB-lite"/>
    </source>
</evidence>
<keyword evidence="12" id="KW-0966">Cell projection</keyword>
<evidence type="ECO:0000256" key="6">
    <source>
        <dbReference type="ARBA" id="ARBA00022500"/>
    </source>
</evidence>
<keyword evidence="6" id="KW-0145">Chemotaxis</keyword>
<dbReference type="GO" id="GO:0015031">
    <property type="term" value="P:protein transport"/>
    <property type="evidence" value="ECO:0007669"/>
    <property type="project" value="UniProtKB-KW"/>
</dbReference>
<comment type="subcellular location">
    <subcellularLocation>
        <location evidence="1">Cell membrane</location>
        <topology evidence="1">Peripheral membrane protein</topology>
        <orientation evidence="1">Cytoplasmic side</orientation>
    </subcellularLocation>
</comment>
<proteinExistence type="inferred from homology"/>
<evidence type="ECO:0000256" key="1">
    <source>
        <dbReference type="ARBA" id="ARBA00004413"/>
    </source>
</evidence>
<keyword evidence="8" id="KW-0653">Protein transport</keyword>
<evidence type="ECO:0000256" key="4">
    <source>
        <dbReference type="ARBA" id="ARBA00022448"/>
    </source>
</evidence>
<dbReference type="OrthoDB" id="7063004at2"/>
<evidence type="ECO:0000256" key="7">
    <source>
        <dbReference type="ARBA" id="ARBA00022795"/>
    </source>
</evidence>
<keyword evidence="10" id="KW-1006">Bacterial flagellum protein export</keyword>
<evidence type="ECO:0000313" key="12">
    <source>
        <dbReference type="EMBL" id="AWB69017.1"/>
    </source>
</evidence>
<sequence length="136" mass="16116">MEQRKEDKMASDFAKAQQDLQEHEMRQQALNEHKAQYMQDVMDRGRAGVDIQQMNRFQAFIGKLDQACSLQANKVTTARKVVDQRRALWLNQQRKRKAIEALIDKQKQAMQLAEQRAEQKMFDEFAMQQFVRKQLT</sequence>
<dbReference type="Proteomes" id="UP000244441">
    <property type="component" value="Chromosome"/>
</dbReference>
<keyword evidence="12" id="KW-0969">Cilium</keyword>
<dbReference type="Gene3D" id="1.10.287.1700">
    <property type="match status" value="1"/>
</dbReference>
<evidence type="ECO:0000256" key="3">
    <source>
        <dbReference type="ARBA" id="ARBA00020392"/>
    </source>
</evidence>
<reference evidence="12 13" key="1">
    <citation type="submission" date="2018-01" db="EMBL/GenBank/DDBJ databases">
        <title>Genome sequence of a Cantenovulum-like bacteria.</title>
        <authorList>
            <person name="Tan W.R."/>
            <person name="Lau N.-S."/>
            <person name="Go F."/>
            <person name="Amirul A.-A.A."/>
        </authorList>
    </citation>
    <scope>NUCLEOTIDE SEQUENCE [LARGE SCALE GENOMIC DNA]</scope>
    <source>
        <strain evidence="12 13">CCB-QB4</strain>
    </source>
</reference>
<feature type="compositionally biased region" description="Basic and acidic residues" evidence="11">
    <location>
        <begin position="1"/>
        <end position="10"/>
    </location>
</feature>
<comment type="similarity">
    <text evidence="2">Belongs to the FliJ family.</text>
</comment>
<dbReference type="PANTHER" id="PTHR38786">
    <property type="entry name" value="FLAGELLAR FLIJ PROTEIN"/>
    <property type="match status" value="1"/>
</dbReference>
<protein>
    <recommendedName>
        <fullName evidence="3">Flagellar FliJ protein</fullName>
    </recommendedName>
</protein>
<keyword evidence="12" id="KW-0282">Flagellum</keyword>
<dbReference type="InterPro" id="IPR012823">
    <property type="entry name" value="Flagell_FliJ"/>
</dbReference>
<dbReference type="GO" id="GO:0009288">
    <property type="term" value="C:bacterial-type flagellum"/>
    <property type="evidence" value="ECO:0007669"/>
    <property type="project" value="InterPro"/>
</dbReference>
<keyword evidence="4" id="KW-0813">Transport</keyword>
<dbReference type="GO" id="GO:0044781">
    <property type="term" value="P:bacterial-type flagellum organization"/>
    <property type="evidence" value="ECO:0007669"/>
    <property type="project" value="UniProtKB-KW"/>
</dbReference>
<evidence type="ECO:0000256" key="8">
    <source>
        <dbReference type="ARBA" id="ARBA00022927"/>
    </source>
</evidence>
<accession>A0A2S0VXR5</accession>
<dbReference type="GO" id="GO:0071973">
    <property type="term" value="P:bacterial-type flagellum-dependent cell motility"/>
    <property type="evidence" value="ECO:0007669"/>
    <property type="project" value="InterPro"/>
</dbReference>
<dbReference type="GO" id="GO:0006935">
    <property type="term" value="P:chemotaxis"/>
    <property type="evidence" value="ECO:0007669"/>
    <property type="project" value="UniProtKB-KW"/>
</dbReference>
<dbReference type="PANTHER" id="PTHR38786:SF1">
    <property type="entry name" value="FLAGELLAR FLIJ PROTEIN"/>
    <property type="match status" value="1"/>
</dbReference>